<dbReference type="AlphaFoldDB" id="A0A0V1HK51"/>
<comment type="caution">
    <text evidence="1">The sequence shown here is derived from an EMBL/GenBank/DDBJ whole genome shotgun (WGS) entry which is preliminary data.</text>
</comment>
<accession>A0A0V1HK51</accession>
<dbReference type="EMBL" id="JYDP01000056">
    <property type="protein sequence ID" value="KRZ10764.1"/>
    <property type="molecule type" value="Genomic_DNA"/>
</dbReference>
<reference evidence="1 2" key="1">
    <citation type="submission" date="2015-01" db="EMBL/GenBank/DDBJ databases">
        <title>Evolution of Trichinella species and genotypes.</title>
        <authorList>
            <person name="Korhonen P.K."/>
            <person name="Edoardo P."/>
            <person name="Giuseppe L.R."/>
            <person name="Gasser R.B."/>
        </authorList>
    </citation>
    <scope>NUCLEOTIDE SEQUENCE [LARGE SCALE GENOMIC DNA]</scope>
    <source>
        <strain evidence="1">ISS1029</strain>
    </source>
</reference>
<keyword evidence="2" id="KW-1185">Reference proteome</keyword>
<protein>
    <submittedName>
        <fullName evidence="1">Uncharacterized protein</fullName>
    </submittedName>
</protein>
<evidence type="ECO:0000313" key="1">
    <source>
        <dbReference type="EMBL" id="KRZ10764.1"/>
    </source>
</evidence>
<dbReference type="Proteomes" id="UP000055024">
    <property type="component" value="Unassembled WGS sequence"/>
</dbReference>
<evidence type="ECO:0000313" key="2">
    <source>
        <dbReference type="Proteomes" id="UP000055024"/>
    </source>
</evidence>
<sequence length="131" mass="14812">MADVSELRFVTNCCGGISLVTRRGAKKGSISTNLDVTAVLRQTPHMEACPVDQHLIYDEEAASAEPSTFGHFPIFKRVLSRDPIAGYSRRVNRSYTEKQRRALIYTGEHTSGRRTFEQYLEALMYLTPELI</sequence>
<dbReference type="OrthoDB" id="10540234at2759"/>
<proteinExistence type="predicted"/>
<name>A0A0V1HK51_9BILA</name>
<gene>
    <name evidence="1" type="ORF">T11_13407</name>
</gene>
<organism evidence="1 2">
    <name type="scientific">Trichinella zimbabwensis</name>
    <dbReference type="NCBI Taxonomy" id="268475"/>
    <lineage>
        <taxon>Eukaryota</taxon>
        <taxon>Metazoa</taxon>
        <taxon>Ecdysozoa</taxon>
        <taxon>Nematoda</taxon>
        <taxon>Enoplea</taxon>
        <taxon>Dorylaimia</taxon>
        <taxon>Trichinellida</taxon>
        <taxon>Trichinellidae</taxon>
        <taxon>Trichinella</taxon>
    </lineage>
</organism>